<dbReference type="Proteomes" id="UP000247973">
    <property type="component" value="Unassembled WGS sequence"/>
</dbReference>
<keyword evidence="3" id="KW-1185">Reference proteome</keyword>
<reference evidence="2 3" key="1">
    <citation type="submission" date="2018-03" db="EMBL/GenBank/DDBJ databases">
        <title>Genomic Encyclopedia of Archaeal and Bacterial Type Strains, Phase II (KMG-II): from individual species to whole genera.</title>
        <authorList>
            <person name="Goeker M."/>
        </authorList>
    </citation>
    <scope>NUCLEOTIDE SEQUENCE [LARGE SCALE GENOMIC DNA]</scope>
    <source>
        <strain evidence="2 3">DSM 100214</strain>
    </source>
</reference>
<accession>A0A2V3PP56</accession>
<dbReference type="Pfam" id="PF17293">
    <property type="entry name" value="Arm-DNA-bind_5"/>
    <property type="match status" value="1"/>
</dbReference>
<evidence type="ECO:0000313" key="2">
    <source>
        <dbReference type="EMBL" id="PXV63024.1"/>
    </source>
</evidence>
<evidence type="ECO:0000313" key="3">
    <source>
        <dbReference type="Proteomes" id="UP000247973"/>
    </source>
</evidence>
<organism evidence="2 3">
    <name type="scientific">Dysgonomonas alginatilytica</name>
    <dbReference type="NCBI Taxonomy" id="1605892"/>
    <lineage>
        <taxon>Bacteria</taxon>
        <taxon>Pseudomonadati</taxon>
        <taxon>Bacteroidota</taxon>
        <taxon>Bacteroidia</taxon>
        <taxon>Bacteroidales</taxon>
        <taxon>Dysgonomonadaceae</taxon>
        <taxon>Dysgonomonas</taxon>
    </lineage>
</organism>
<dbReference type="InterPro" id="IPR035386">
    <property type="entry name" value="Arm-DNA-bind_5"/>
</dbReference>
<sequence length="124" mass="14698">MKRNYFSILFFIKKTKLLKNGEALICLRITVNDQRAELQIKRSIDIRKWNSTKESATRKDRKELELNHYLETLRGKVLQIHRDLEIDNKPVTAEIIKKLFYGEGEAPRCYWSLLKNIVENAGNY</sequence>
<proteinExistence type="predicted"/>
<name>A0A2V3PP56_9BACT</name>
<gene>
    <name evidence="2" type="ORF">CLV62_11665</name>
</gene>
<feature type="domain" description="Arm DNA-binding" evidence="1">
    <location>
        <begin position="10"/>
        <end position="97"/>
    </location>
</feature>
<dbReference type="EMBL" id="QICL01000016">
    <property type="protein sequence ID" value="PXV63024.1"/>
    <property type="molecule type" value="Genomic_DNA"/>
</dbReference>
<comment type="caution">
    <text evidence="2">The sequence shown here is derived from an EMBL/GenBank/DDBJ whole genome shotgun (WGS) entry which is preliminary data.</text>
</comment>
<dbReference type="AlphaFoldDB" id="A0A2V3PP56"/>
<protein>
    <submittedName>
        <fullName evidence="2">Integrase-like protein</fullName>
    </submittedName>
</protein>
<evidence type="ECO:0000259" key="1">
    <source>
        <dbReference type="Pfam" id="PF17293"/>
    </source>
</evidence>